<proteinExistence type="predicted"/>
<accession>A0ABW2BT01</accession>
<dbReference type="EMBL" id="JBHSXX010000001">
    <property type="protein sequence ID" value="MFC6866156.1"/>
    <property type="molecule type" value="Genomic_DNA"/>
</dbReference>
<sequence>MAQLSFYSADASQPGVADLAGVLCAHGRIVSFASSAARLSIVVDEPWRATALREEFAVRGVTATLTTADCGSPLVRTAFRSDLLGLATAWTGDGAKRVPDDFLLTGAVLRLWALAAGARERHDGKRRSGFLLGLDADEQGTHEPLLRALRQAGLLSMSSRGSVVGVRTDTPAVRVAGRARLRRLVELVGDAPIAAEPAWPASLVAVSA</sequence>
<dbReference type="Proteomes" id="UP001596337">
    <property type="component" value="Unassembled WGS sequence"/>
</dbReference>
<evidence type="ECO:0000313" key="1">
    <source>
        <dbReference type="EMBL" id="MFC6866156.1"/>
    </source>
</evidence>
<name>A0ABW2BT01_9PSEU</name>
<evidence type="ECO:0000313" key="2">
    <source>
        <dbReference type="Proteomes" id="UP001596337"/>
    </source>
</evidence>
<reference evidence="2" key="1">
    <citation type="journal article" date="2019" name="Int. J. Syst. Evol. Microbiol.">
        <title>The Global Catalogue of Microorganisms (GCM) 10K type strain sequencing project: providing services to taxonomists for standard genome sequencing and annotation.</title>
        <authorList>
            <consortium name="The Broad Institute Genomics Platform"/>
            <consortium name="The Broad Institute Genome Sequencing Center for Infectious Disease"/>
            <person name="Wu L."/>
            <person name="Ma J."/>
        </authorList>
    </citation>
    <scope>NUCLEOTIDE SEQUENCE [LARGE SCALE GENOMIC DNA]</scope>
    <source>
        <strain evidence="2">KCTC 32255</strain>
    </source>
</reference>
<dbReference type="RefSeq" id="WP_345407203.1">
    <property type="nucleotide sequence ID" value="NZ_BAABLA010000123.1"/>
</dbReference>
<protein>
    <submittedName>
        <fullName evidence="1">Uncharacterized protein</fullName>
    </submittedName>
</protein>
<comment type="caution">
    <text evidence="1">The sequence shown here is derived from an EMBL/GenBank/DDBJ whole genome shotgun (WGS) entry which is preliminary data.</text>
</comment>
<organism evidence="1 2">
    <name type="scientific">Haloechinothrix salitolerans</name>
    <dbReference type="NCBI Taxonomy" id="926830"/>
    <lineage>
        <taxon>Bacteria</taxon>
        <taxon>Bacillati</taxon>
        <taxon>Actinomycetota</taxon>
        <taxon>Actinomycetes</taxon>
        <taxon>Pseudonocardiales</taxon>
        <taxon>Pseudonocardiaceae</taxon>
        <taxon>Haloechinothrix</taxon>
    </lineage>
</organism>
<gene>
    <name evidence="1" type="ORF">ACFQGD_03270</name>
</gene>
<keyword evidence="2" id="KW-1185">Reference proteome</keyword>